<organism evidence="1 2">
    <name type="scientific">Serratia rubidaea</name>
    <name type="common">Serratia marinorubra</name>
    <dbReference type="NCBI Taxonomy" id="61652"/>
    <lineage>
        <taxon>Bacteria</taxon>
        <taxon>Pseudomonadati</taxon>
        <taxon>Pseudomonadota</taxon>
        <taxon>Gammaproteobacteria</taxon>
        <taxon>Enterobacterales</taxon>
        <taxon>Yersiniaceae</taxon>
        <taxon>Serratia</taxon>
    </lineage>
</organism>
<dbReference type="AlphaFoldDB" id="A0A448SLW7"/>
<proteinExistence type="predicted"/>
<evidence type="ECO:0000313" key="1">
    <source>
        <dbReference type="EMBL" id="VEI68657.1"/>
    </source>
</evidence>
<dbReference type="Proteomes" id="UP000281904">
    <property type="component" value="Chromosome"/>
</dbReference>
<gene>
    <name evidence="1" type="ORF">NCTC10036_03386</name>
</gene>
<name>A0A448SLW7_SERRU</name>
<dbReference type="EMBL" id="LR134493">
    <property type="protein sequence ID" value="VEI68657.1"/>
    <property type="molecule type" value="Genomic_DNA"/>
</dbReference>
<accession>A0A448SLW7</accession>
<dbReference type="RefSeq" id="WP_232037664.1">
    <property type="nucleotide sequence ID" value="NZ_JAQOZY010000001.1"/>
</dbReference>
<protein>
    <submittedName>
        <fullName evidence="1">Uncharacterized protein</fullName>
    </submittedName>
</protein>
<sequence length="93" mass="9681">MHRDLTAVARVVAELDVQRLVVAGDGDQLPGAVPGEMVAVLVAVIDARDAPFADAGRIWPIQLVLALGGLQQLTPCSEQGNIQSTLGMPVAKV</sequence>
<reference evidence="1 2" key="1">
    <citation type="submission" date="2018-12" db="EMBL/GenBank/DDBJ databases">
        <authorList>
            <consortium name="Pathogen Informatics"/>
        </authorList>
    </citation>
    <scope>NUCLEOTIDE SEQUENCE [LARGE SCALE GENOMIC DNA]</scope>
    <source>
        <strain evidence="1 2">NCTC10036</strain>
    </source>
</reference>
<evidence type="ECO:0000313" key="2">
    <source>
        <dbReference type="Proteomes" id="UP000281904"/>
    </source>
</evidence>